<dbReference type="Proteomes" id="UP000435112">
    <property type="component" value="Unassembled WGS sequence"/>
</dbReference>
<evidence type="ECO:0000256" key="1">
    <source>
        <dbReference type="SAM" id="SignalP"/>
    </source>
</evidence>
<dbReference type="Proteomes" id="UP000434957">
    <property type="component" value="Unassembled WGS sequence"/>
</dbReference>
<dbReference type="EMBL" id="QXFT01000130">
    <property type="protein sequence ID" value="KAE9353858.1"/>
    <property type="molecule type" value="Genomic_DNA"/>
</dbReference>
<evidence type="ECO:0000313" key="2">
    <source>
        <dbReference type="EMBL" id="KAE9042914.1"/>
    </source>
</evidence>
<keyword evidence="4" id="KW-1185">Reference proteome</keyword>
<reference evidence="3 4" key="1">
    <citation type="submission" date="2018-08" db="EMBL/GenBank/DDBJ databases">
        <title>Genomic investigation of the strawberry pathogen Phytophthora fragariae indicates pathogenicity is determined by transcriptional variation in three key races.</title>
        <authorList>
            <person name="Adams T.M."/>
            <person name="Armitage A.D."/>
            <person name="Sobczyk M.K."/>
            <person name="Bates H.J."/>
            <person name="Dunwell J.M."/>
            <person name="Nellist C.F."/>
            <person name="Harrison R.J."/>
        </authorList>
    </citation>
    <scope>NUCLEOTIDE SEQUENCE [LARGE SCALE GENOMIC DNA]</scope>
    <source>
        <strain evidence="2 5">SCRP324</strain>
        <strain evidence="3 4">SCRP333</strain>
    </source>
</reference>
<gene>
    <name evidence="2" type="ORF">PR002_g3639</name>
    <name evidence="3" type="ORF">PR003_g3670</name>
</gene>
<evidence type="ECO:0000313" key="4">
    <source>
        <dbReference type="Proteomes" id="UP000434957"/>
    </source>
</evidence>
<protein>
    <recommendedName>
        <fullName evidence="6">Secreted protein</fullName>
    </recommendedName>
</protein>
<feature type="signal peptide" evidence="1">
    <location>
        <begin position="1"/>
        <end position="27"/>
    </location>
</feature>
<evidence type="ECO:0008006" key="6">
    <source>
        <dbReference type="Google" id="ProtNLM"/>
    </source>
</evidence>
<dbReference type="AlphaFoldDB" id="A0A6A4G0G8"/>
<dbReference type="EMBL" id="QXFU01000135">
    <property type="protein sequence ID" value="KAE9042914.1"/>
    <property type="molecule type" value="Genomic_DNA"/>
</dbReference>
<comment type="caution">
    <text evidence="3">The sequence shown here is derived from an EMBL/GenBank/DDBJ whole genome shotgun (WGS) entry which is preliminary data.</text>
</comment>
<accession>A0A6A4G0G8</accession>
<proteinExistence type="predicted"/>
<feature type="chain" id="PRO_5036167725" description="Secreted protein" evidence="1">
    <location>
        <begin position="28"/>
        <end position="70"/>
    </location>
</feature>
<evidence type="ECO:0000313" key="5">
    <source>
        <dbReference type="Proteomes" id="UP000435112"/>
    </source>
</evidence>
<organism evidence="3 4">
    <name type="scientific">Phytophthora rubi</name>
    <dbReference type="NCBI Taxonomy" id="129364"/>
    <lineage>
        <taxon>Eukaryota</taxon>
        <taxon>Sar</taxon>
        <taxon>Stramenopiles</taxon>
        <taxon>Oomycota</taxon>
        <taxon>Peronosporomycetes</taxon>
        <taxon>Peronosporales</taxon>
        <taxon>Peronosporaceae</taxon>
        <taxon>Phytophthora</taxon>
    </lineage>
</organism>
<sequence>MLLAAPTFMFRGWRSFLIVGIPCGGSAGRWACCCPPTPINPSHSGRFPIQCTCCYRGIGKSWRIRRSWGH</sequence>
<evidence type="ECO:0000313" key="3">
    <source>
        <dbReference type="EMBL" id="KAE9353858.1"/>
    </source>
</evidence>
<keyword evidence="1" id="KW-0732">Signal</keyword>
<name>A0A6A4G0G8_9STRA</name>